<dbReference type="RefSeq" id="WP_053328456.1">
    <property type="nucleotide sequence ID" value="NZ_CP009928.1"/>
</dbReference>
<dbReference type="EMBL" id="CP009928">
    <property type="protein sequence ID" value="AKK73670.1"/>
    <property type="molecule type" value="Genomic_DNA"/>
</dbReference>
<protein>
    <recommendedName>
        <fullName evidence="3">RHS repeat-associated core domain-containing protein</fullName>
    </recommendedName>
</protein>
<proteinExistence type="predicted"/>
<accession>A0A0G3M4X1</accession>
<name>A0A0G3M4X1_CHRGL</name>
<dbReference type="AlphaFoldDB" id="A0A0G3M4X1"/>
<dbReference type="InterPro" id="IPR022385">
    <property type="entry name" value="Rhs_assc_core"/>
</dbReference>
<evidence type="ECO:0000313" key="1">
    <source>
        <dbReference type="EMBL" id="AKK73670.1"/>
    </source>
</evidence>
<dbReference type="STRING" id="1324352.OK18_14615"/>
<dbReference type="KEGG" id="cgn:OK18_14615"/>
<dbReference type="NCBIfam" id="TIGR03696">
    <property type="entry name" value="Rhs_assc_core"/>
    <property type="match status" value="1"/>
</dbReference>
<evidence type="ECO:0000313" key="2">
    <source>
        <dbReference type="Proteomes" id="UP000035213"/>
    </source>
</evidence>
<dbReference type="Proteomes" id="UP000035213">
    <property type="component" value="Chromosome"/>
</dbReference>
<gene>
    <name evidence="1" type="ORF">OK18_14615</name>
</gene>
<sequence length="83" mass="9631">MNSESGIEVIEESNYYPFGLKHEGYNVLTGNSAYNYKYNGKELQETGMYDYGARFYMPDIGRWGYRSVSRENAELVAIYLCNE</sequence>
<reference evidence="1 2" key="1">
    <citation type="submission" date="2014-11" db="EMBL/GenBank/DDBJ databases">
        <authorList>
            <person name="Park G.-S."/>
            <person name="Hong S.-J."/>
            <person name="Jung B.K."/>
            <person name="Khan A.R."/>
            <person name="Kwak Y."/>
            <person name="Shin J.-H."/>
        </authorList>
    </citation>
    <scope>NUCLEOTIDE SEQUENCE [LARGE SCALE GENOMIC DNA]</scope>
    <source>
        <strain evidence="1 2">DSM 27622</strain>
    </source>
</reference>
<evidence type="ECO:0008006" key="3">
    <source>
        <dbReference type="Google" id="ProtNLM"/>
    </source>
</evidence>
<dbReference type="Gene3D" id="2.180.10.10">
    <property type="entry name" value="RHS repeat-associated core"/>
    <property type="match status" value="1"/>
</dbReference>
<organism evidence="1 2">
    <name type="scientific">Chryseobacterium gallinarum</name>
    <dbReference type="NCBI Taxonomy" id="1324352"/>
    <lineage>
        <taxon>Bacteria</taxon>
        <taxon>Pseudomonadati</taxon>
        <taxon>Bacteroidota</taxon>
        <taxon>Flavobacteriia</taxon>
        <taxon>Flavobacteriales</taxon>
        <taxon>Weeksellaceae</taxon>
        <taxon>Chryseobacterium group</taxon>
        <taxon>Chryseobacterium</taxon>
    </lineage>
</organism>
<dbReference type="PATRIC" id="fig|1324352.5.peg.3047"/>